<dbReference type="GO" id="GO:0022857">
    <property type="term" value="F:transmembrane transporter activity"/>
    <property type="evidence" value="ECO:0007669"/>
    <property type="project" value="InterPro"/>
</dbReference>
<dbReference type="PANTHER" id="PTHR30367">
    <property type="entry name" value="P-HYDROXYBENZOIC ACID EFFLUX PUMP SUBUNIT AAEA-RELATED"/>
    <property type="match status" value="1"/>
</dbReference>
<dbReference type="InterPro" id="IPR050393">
    <property type="entry name" value="MFP_Efflux_Pump"/>
</dbReference>
<keyword evidence="3" id="KW-1133">Transmembrane helix</keyword>
<comment type="caution">
    <text evidence="7">The sequence shown here is derived from an EMBL/GenBank/DDBJ whole genome shotgun (WGS) entry which is preliminary data.</text>
</comment>
<dbReference type="SUPFAM" id="SSF111369">
    <property type="entry name" value="HlyD-like secretion proteins"/>
    <property type="match status" value="1"/>
</dbReference>
<feature type="domain" description="Multidrug resistance protein MdtA-like barrel-sandwich hybrid" evidence="5">
    <location>
        <begin position="47"/>
        <end position="187"/>
    </location>
</feature>
<dbReference type="InterPro" id="IPR006143">
    <property type="entry name" value="RND_pump_MFP"/>
</dbReference>
<comment type="similarity">
    <text evidence="1">Belongs to the membrane fusion protein (MFP) (TC 8.A.1) family.</text>
</comment>
<evidence type="ECO:0000259" key="6">
    <source>
        <dbReference type="Pfam" id="PF25963"/>
    </source>
</evidence>
<dbReference type="RefSeq" id="WP_135414984.1">
    <property type="nucleotide sequence ID" value="NZ_SRLB01000008.1"/>
</dbReference>
<gene>
    <name evidence="7" type="ORF">EU555_12605</name>
</gene>
<keyword evidence="2" id="KW-0812">Transmembrane</keyword>
<dbReference type="InterPro" id="IPR058625">
    <property type="entry name" value="MdtA-like_BSH"/>
</dbReference>
<evidence type="ECO:0000256" key="4">
    <source>
        <dbReference type="ARBA" id="ARBA00023136"/>
    </source>
</evidence>
<protein>
    <submittedName>
        <fullName evidence="7">HlyD family secretion protein</fullName>
    </submittedName>
</protein>
<organism evidence="7 8">
    <name type="scientific">Methylobacterium nonmethylotrophicum</name>
    <dbReference type="NCBI Taxonomy" id="1141884"/>
    <lineage>
        <taxon>Bacteria</taxon>
        <taxon>Pseudomonadati</taxon>
        <taxon>Pseudomonadota</taxon>
        <taxon>Alphaproteobacteria</taxon>
        <taxon>Hyphomicrobiales</taxon>
        <taxon>Methylobacteriaceae</taxon>
        <taxon>Methylobacterium</taxon>
    </lineage>
</organism>
<dbReference type="NCBIfam" id="TIGR01730">
    <property type="entry name" value="RND_mfp"/>
    <property type="match status" value="1"/>
</dbReference>
<evidence type="ECO:0000313" key="8">
    <source>
        <dbReference type="Proteomes" id="UP000297535"/>
    </source>
</evidence>
<sequence>MTRALAFLGRFAVTAFMLALAVVVGAALWDYYLEAPWTRDGRVRAEVVGVAPDVSGLVRDVEVRDNQRVRRGDVLFRIDPDRFALALRQADAVVAGRKATLVQAEADLARYRQLSDNVVSQQKLEATLAAEQSARAAYDQAVADRDVARLNLDRSEVRASVNGRISNLELRPGAYVAVGKAVMALVDSDTLHVQGYFEETKLERIHPGDPVTVRLMGEDHDVTGQVESVAAGIEDRERSAGSSLLANVNPTFAWVRLAQRVPVRVTLDARVDRDRLTVGRTATVVVHPRGARPEVRPFEGLRDLSLGSFRLRDGWEALKANLASRKS</sequence>
<keyword evidence="8" id="KW-1185">Reference proteome</keyword>
<dbReference type="EMBL" id="SRLB01000008">
    <property type="protein sequence ID" value="TGD99352.1"/>
    <property type="molecule type" value="Genomic_DNA"/>
</dbReference>
<proteinExistence type="inferred from homology"/>
<evidence type="ECO:0000313" key="7">
    <source>
        <dbReference type="EMBL" id="TGD99352.1"/>
    </source>
</evidence>
<name>A0A4Z0NQP2_9HYPH</name>
<dbReference type="InterPro" id="IPR058634">
    <property type="entry name" value="AaeA-lik-b-barrel"/>
</dbReference>
<reference evidence="7 8" key="1">
    <citation type="submission" date="2019-04" db="EMBL/GenBank/DDBJ databases">
        <authorList>
            <person name="Feng G."/>
            <person name="Zhu H."/>
        </authorList>
    </citation>
    <scope>NUCLEOTIDE SEQUENCE [LARGE SCALE GENOMIC DNA]</scope>
    <source>
        <strain evidence="7 8">6HR-1</strain>
    </source>
</reference>
<dbReference type="PANTHER" id="PTHR30367:SF12">
    <property type="entry name" value="P-HYDROXYBENZOIC ACID EFFLUX PUMP SUBUNIT AAEA"/>
    <property type="match status" value="1"/>
</dbReference>
<evidence type="ECO:0000256" key="3">
    <source>
        <dbReference type="ARBA" id="ARBA00022989"/>
    </source>
</evidence>
<dbReference type="OrthoDB" id="9811754at2"/>
<dbReference type="GO" id="GO:0016020">
    <property type="term" value="C:membrane"/>
    <property type="evidence" value="ECO:0007669"/>
    <property type="project" value="InterPro"/>
</dbReference>
<dbReference type="Proteomes" id="UP000297535">
    <property type="component" value="Unassembled WGS sequence"/>
</dbReference>
<dbReference type="Gene3D" id="2.40.50.100">
    <property type="match status" value="1"/>
</dbReference>
<evidence type="ECO:0000256" key="1">
    <source>
        <dbReference type="ARBA" id="ARBA00009477"/>
    </source>
</evidence>
<dbReference type="Pfam" id="PF25963">
    <property type="entry name" value="Beta-barrel_AAEA"/>
    <property type="match status" value="1"/>
</dbReference>
<dbReference type="Gene3D" id="2.40.30.170">
    <property type="match status" value="1"/>
</dbReference>
<dbReference type="Pfam" id="PF25917">
    <property type="entry name" value="BSH_RND"/>
    <property type="match status" value="1"/>
</dbReference>
<feature type="domain" description="p-hydroxybenzoic acid efflux pump subunit AaeA-like beta-barrel" evidence="6">
    <location>
        <begin position="190"/>
        <end position="287"/>
    </location>
</feature>
<evidence type="ECO:0000259" key="5">
    <source>
        <dbReference type="Pfam" id="PF25917"/>
    </source>
</evidence>
<dbReference type="AlphaFoldDB" id="A0A4Z0NQP2"/>
<evidence type="ECO:0000256" key="2">
    <source>
        <dbReference type="ARBA" id="ARBA00022692"/>
    </source>
</evidence>
<accession>A0A4Z0NQP2</accession>
<keyword evidence="4" id="KW-0472">Membrane</keyword>